<dbReference type="HOGENOM" id="CLU_006033_3_0_9"/>
<dbReference type="InterPro" id="IPR001303">
    <property type="entry name" value="Aldolase_II/adducin_N"/>
</dbReference>
<keyword evidence="2" id="KW-0456">Lyase</keyword>
<proteinExistence type="predicted"/>
<evidence type="ECO:0000259" key="3">
    <source>
        <dbReference type="SMART" id="SM01007"/>
    </source>
</evidence>
<dbReference type="STRING" id="883114.HMPREF9709_01500"/>
<dbReference type="Pfam" id="PF00596">
    <property type="entry name" value="Aldolase_II"/>
    <property type="match status" value="1"/>
</dbReference>
<dbReference type="RefSeq" id="WP_005399015.1">
    <property type="nucleotide sequence ID" value="NZ_JH601088.1"/>
</dbReference>
<dbReference type="PANTHER" id="PTHR22789">
    <property type="entry name" value="FUCULOSE PHOSPHATE ALDOLASE"/>
    <property type="match status" value="1"/>
</dbReference>
<evidence type="ECO:0000256" key="1">
    <source>
        <dbReference type="ARBA" id="ARBA00022723"/>
    </source>
</evidence>
<dbReference type="SUPFAM" id="SSF53639">
    <property type="entry name" value="AraD/HMP-PK domain-like"/>
    <property type="match status" value="1"/>
</dbReference>
<dbReference type="OrthoDB" id="9786287at2"/>
<evidence type="ECO:0000313" key="5">
    <source>
        <dbReference type="Proteomes" id="UP000004191"/>
    </source>
</evidence>
<sequence>MLMKKEREEICAYSKKLVEDNLTKGTAGNISIINREFNYIAITPSGMNYLELKPEDIVVIDMSKNIIEGNRKPSSECDLHIYMYKLRDSINSVVHTHSIYCTVLASMKQTIKPVHYVLADVGAAEVPISPYHTYGTKELAKSVYNTIGECNACLMENHGIITVGKSLNAAYGLAATCEWVSEIQWKCLCAGTPNYLSKNEIDVVIDKFKSYGQKEELNKSKNYFS</sequence>
<gene>
    <name evidence="4" type="ORF">HMPREF9709_01500</name>
</gene>
<comment type="caution">
    <text evidence="4">The sequence shown here is derived from an EMBL/GenBank/DDBJ whole genome shotgun (WGS) entry which is preliminary data.</text>
</comment>
<evidence type="ECO:0000313" key="4">
    <source>
        <dbReference type="EMBL" id="EHR32569.1"/>
    </source>
</evidence>
<keyword evidence="1" id="KW-0479">Metal-binding</keyword>
<reference evidence="4 5" key="1">
    <citation type="submission" date="2012-01" db="EMBL/GenBank/DDBJ databases">
        <title>The Genome Sequence of Helcococcus kunzii ATCC 51366.</title>
        <authorList>
            <consortium name="The Broad Institute Genome Sequencing Platform"/>
            <person name="Earl A."/>
            <person name="Ward D."/>
            <person name="Feldgarden M."/>
            <person name="Gevers D."/>
            <person name="Huys G."/>
            <person name="Young S.K."/>
            <person name="Zeng Q."/>
            <person name="Gargeya S."/>
            <person name="Fitzgerald M."/>
            <person name="Haas B."/>
            <person name="Abouelleil A."/>
            <person name="Alvarado L."/>
            <person name="Arachchi H.M."/>
            <person name="Berlin A."/>
            <person name="Chapman S.B."/>
            <person name="Gearin G."/>
            <person name="Goldberg J."/>
            <person name="Griggs A."/>
            <person name="Gujja S."/>
            <person name="Hansen M."/>
            <person name="Heiman D."/>
            <person name="Howarth C."/>
            <person name="Larimer J."/>
            <person name="Lui A."/>
            <person name="MacDonald P.J.P."/>
            <person name="McCowen C."/>
            <person name="Montmayeur A."/>
            <person name="Murphy C."/>
            <person name="Neiman D."/>
            <person name="Pearson M."/>
            <person name="Priest M."/>
            <person name="Roberts A."/>
            <person name="Saif S."/>
            <person name="Shea T."/>
            <person name="Sisk P."/>
            <person name="Stolte C."/>
            <person name="Sykes S."/>
            <person name="Wortman J."/>
            <person name="Nusbaum C."/>
            <person name="Birren B."/>
        </authorList>
    </citation>
    <scope>NUCLEOTIDE SEQUENCE [LARGE SCALE GENOMIC DNA]</scope>
    <source>
        <strain evidence="4 5">ATCC 51366</strain>
    </source>
</reference>
<dbReference type="EMBL" id="AGEI01000028">
    <property type="protein sequence ID" value="EHR32569.1"/>
    <property type="molecule type" value="Genomic_DNA"/>
</dbReference>
<organism evidence="4 5">
    <name type="scientific">Helcococcus kunzii ATCC 51366</name>
    <dbReference type="NCBI Taxonomy" id="883114"/>
    <lineage>
        <taxon>Bacteria</taxon>
        <taxon>Bacillati</taxon>
        <taxon>Bacillota</taxon>
        <taxon>Tissierellia</taxon>
        <taxon>Tissierellales</taxon>
        <taxon>Peptoniphilaceae</taxon>
        <taxon>Helcococcus</taxon>
    </lineage>
</organism>
<feature type="domain" description="Class II aldolase/adducin N-terminal" evidence="3">
    <location>
        <begin position="8"/>
        <end position="185"/>
    </location>
</feature>
<dbReference type="InterPro" id="IPR050197">
    <property type="entry name" value="Aldolase_class_II_sugar_metab"/>
</dbReference>
<dbReference type="eggNOG" id="COG0235">
    <property type="taxonomic scope" value="Bacteria"/>
</dbReference>
<evidence type="ECO:0000256" key="2">
    <source>
        <dbReference type="ARBA" id="ARBA00023239"/>
    </source>
</evidence>
<name>H3NQ89_9FIRM</name>
<dbReference type="GO" id="GO:0046872">
    <property type="term" value="F:metal ion binding"/>
    <property type="evidence" value="ECO:0007669"/>
    <property type="project" value="UniProtKB-KW"/>
</dbReference>
<dbReference type="AlphaFoldDB" id="H3NQ89"/>
<dbReference type="Gene3D" id="3.40.225.10">
    <property type="entry name" value="Class II aldolase/adducin N-terminal domain"/>
    <property type="match status" value="1"/>
</dbReference>
<dbReference type="GO" id="GO:0016832">
    <property type="term" value="F:aldehyde-lyase activity"/>
    <property type="evidence" value="ECO:0007669"/>
    <property type="project" value="TreeGrafter"/>
</dbReference>
<protein>
    <submittedName>
        <fullName evidence="4">L-ribulose-5-phosphate 4-epimerase</fullName>
    </submittedName>
</protein>
<dbReference type="InterPro" id="IPR036409">
    <property type="entry name" value="Aldolase_II/adducin_N_sf"/>
</dbReference>
<dbReference type="GO" id="GO:0005829">
    <property type="term" value="C:cytosol"/>
    <property type="evidence" value="ECO:0007669"/>
    <property type="project" value="TreeGrafter"/>
</dbReference>
<dbReference type="PANTHER" id="PTHR22789:SF0">
    <property type="entry name" value="3-OXO-TETRONATE 4-PHOSPHATE DECARBOXYLASE-RELATED"/>
    <property type="match status" value="1"/>
</dbReference>
<dbReference type="SMART" id="SM01007">
    <property type="entry name" value="Aldolase_II"/>
    <property type="match status" value="1"/>
</dbReference>
<keyword evidence="5" id="KW-1185">Reference proteome</keyword>
<accession>H3NQ89</accession>
<dbReference type="Proteomes" id="UP000004191">
    <property type="component" value="Unassembled WGS sequence"/>
</dbReference>
<dbReference type="GO" id="GO:0019323">
    <property type="term" value="P:pentose catabolic process"/>
    <property type="evidence" value="ECO:0007669"/>
    <property type="project" value="TreeGrafter"/>
</dbReference>
<dbReference type="GeneID" id="96999450"/>